<dbReference type="GO" id="GO:0020037">
    <property type="term" value="F:heme binding"/>
    <property type="evidence" value="ECO:0007669"/>
    <property type="project" value="InterPro"/>
</dbReference>
<dbReference type="EMBL" id="FONV01000008">
    <property type="protein sequence ID" value="SFF28548.1"/>
    <property type="molecule type" value="Genomic_DNA"/>
</dbReference>
<dbReference type="Pfam" id="PF00067">
    <property type="entry name" value="p450"/>
    <property type="match status" value="1"/>
</dbReference>
<reference evidence="5 6" key="1">
    <citation type="submission" date="2016-10" db="EMBL/GenBank/DDBJ databases">
        <authorList>
            <person name="de Groot N.N."/>
        </authorList>
    </citation>
    <scope>NUCLEOTIDE SEQUENCE [LARGE SCALE GENOMIC DNA]</scope>
    <source>
        <strain evidence="5 6">DSM 43019</strain>
    </source>
</reference>
<gene>
    <name evidence="5" type="ORF">SAMN05421541_108147</name>
</gene>
<comment type="cofactor">
    <cofactor evidence="1 3">
        <name>heme</name>
        <dbReference type="ChEBI" id="CHEBI:30413"/>
    </cofactor>
</comment>
<proteinExistence type="inferred from homology"/>
<evidence type="ECO:0000256" key="4">
    <source>
        <dbReference type="RuleBase" id="RU000461"/>
    </source>
</evidence>
<dbReference type="RefSeq" id="WP_143133871.1">
    <property type="nucleotide sequence ID" value="NZ_BOMT01000085.1"/>
</dbReference>
<keyword evidence="3 4" id="KW-0349">Heme</keyword>
<dbReference type="PRINTS" id="PR00385">
    <property type="entry name" value="P450"/>
</dbReference>
<evidence type="ECO:0000256" key="2">
    <source>
        <dbReference type="ARBA" id="ARBA00010617"/>
    </source>
</evidence>
<dbReference type="InterPro" id="IPR050121">
    <property type="entry name" value="Cytochrome_P450_monoxygenase"/>
</dbReference>
<dbReference type="Proteomes" id="UP000199645">
    <property type="component" value="Unassembled WGS sequence"/>
</dbReference>
<keyword evidence="4" id="KW-0503">Monooxygenase</keyword>
<dbReference type="GO" id="GO:0016705">
    <property type="term" value="F:oxidoreductase activity, acting on paired donors, with incorporation or reduction of molecular oxygen"/>
    <property type="evidence" value="ECO:0007669"/>
    <property type="project" value="InterPro"/>
</dbReference>
<comment type="similarity">
    <text evidence="2 4">Belongs to the cytochrome P450 family.</text>
</comment>
<protein>
    <submittedName>
        <fullName evidence="5">Cytochrome P450</fullName>
    </submittedName>
</protein>
<dbReference type="GO" id="GO:0004497">
    <property type="term" value="F:monooxygenase activity"/>
    <property type="evidence" value="ECO:0007669"/>
    <property type="project" value="UniProtKB-KW"/>
</dbReference>
<evidence type="ECO:0000256" key="3">
    <source>
        <dbReference type="PIRSR" id="PIRSR602401-1"/>
    </source>
</evidence>
<dbReference type="InterPro" id="IPR017972">
    <property type="entry name" value="Cyt_P450_CS"/>
</dbReference>
<accession>A0A1I2HG88</accession>
<dbReference type="Gene3D" id="1.10.630.10">
    <property type="entry name" value="Cytochrome P450"/>
    <property type="match status" value="1"/>
</dbReference>
<dbReference type="SUPFAM" id="SSF48264">
    <property type="entry name" value="Cytochrome P450"/>
    <property type="match status" value="1"/>
</dbReference>
<evidence type="ECO:0000313" key="6">
    <source>
        <dbReference type="Proteomes" id="UP000199645"/>
    </source>
</evidence>
<dbReference type="PANTHER" id="PTHR24305">
    <property type="entry name" value="CYTOCHROME P450"/>
    <property type="match status" value="1"/>
</dbReference>
<keyword evidence="3 4" id="KW-0479">Metal-binding</keyword>
<sequence>MTTTTVRTLADLPIPDGMPVVGNLLPLAGPGRHHALAQWCDEHGSTFRLRVPQEILVTADPRMIDTMLRDRPGAFRRGARVSNVLDEMGAHGVFTAEGEEWRRLRRAATRSLSAAYINAYFTTLVRSTERLRRKWRTAAAAGSRVDVLDDMLRYTLDNTAGLAMGYDLNALESTGDGLHARLPEIFPEIGRRTGAPVPYWRWLPLPRHKRIAATLAELNDLVAERFAVAQQVMATGASPSNFLEALVAPLADEPALTRDELSGNVVTMLLAGEDTTAALAAWAVYYLATHPRVHRRVREEADRELGTDTIAADAGKLRRLQYAEAVVSEAVRLHPSAPTMALQAIDDVVLDGVDGPLLVPGGTTIFVLLTNGARTDADRFPDPDDFRPERWLDGGPPPPAPDAQPYLPFGGGPRFCPGRNLAQIEARLVVAMVAAEFDPVPETSAGPVTERSAFTVFPENMGLTLQARTR</sequence>
<dbReference type="AlphaFoldDB" id="A0A1I2HG88"/>
<keyword evidence="6" id="KW-1185">Reference proteome</keyword>
<dbReference type="InterPro" id="IPR002401">
    <property type="entry name" value="Cyt_P450_E_grp-I"/>
</dbReference>
<organism evidence="5 6">
    <name type="scientific">Actinoplanes philippinensis</name>
    <dbReference type="NCBI Taxonomy" id="35752"/>
    <lineage>
        <taxon>Bacteria</taxon>
        <taxon>Bacillati</taxon>
        <taxon>Actinomycetota</taxon>
        <taxon>Actinomycetes</taxon>
        <taxon>Micromonosporales</taxon>
        <taxon>Micromonosporaceae</taxon>
        <taxon>Actinoplanes</taxon>
    </lineage>
</organism>
<dbReference type="PROSITE" id="PS00086">
    <property type="entry name" value="CYTOCHROME_P450"/>
    <property type="match status" value="1"/>
</dbReference>
<dbReference type="InterPro" id="IPR036396">
    <property type="entry name" value="Cyt_P450_sf"/>
</dbReference>
<keyword evidence="3 4" id="KW-0408">Iron</keyword>
<dbReference type="InterPro" id="IPR001128">
    <property type="entry name" value="Cyt_P450"/>
</dbReference>
<keyword evidence="4" id="KW-0560">Oxidoreductase</keyword>
<evidence type="ECO:0000256" key="1">
    <source>
        <dbReference type="ARBA" id="ARBA00001971"/>
    </source>
</evidence>
<dbReference type="GO" id="GO:0005506">
    <property type="term" value="F:iron ion binding"/>
    <property type="evidence" value="ECO:0007669"/>
    <property type="project" value="InterPro"/>
</dbReference>
<dbReference type="OrthoDB" id="9764248at2"/>
<dbReference type="PRINTS" id="PR00463">
    <property type="entry name" value="EP450I"/>
</dbReference>
<dbReference type="PANTHER" id="PTHR24305:SF166">
    <property type="entry name" value="CYTOCHROME P450 12A4, MITOCHONDRIAL-RELATED"/>
    <property type="match status" value="1"/>
</dbReference>
<dbReference type="STRING" id="35752.SAMN05421541_108147"/>
<feature type="binding site" description="axial binding residue" evidence="3">
    <location>
        <position position="416"/>
    </location>
    <ligand>
        <name>heme</name>
        <dbReference type="ChEBI" id="CHEBI:30413"/>
    </ligand>
    <ligandPart>
        <name>Fe</name>
        <dbReference type="ChEBI" id="CHEBI:18248"/>
    </ligandPart>
</feature>
<evidence type="ECO:0000313" key="5">
    <source>
        <dbReference type="EMBL" id="SFF28548.1"/>
    </source>
</evidence>
<name>A0A1I2HG88_9ACTN</name>